<evidence type="ECO:0000256" key="2">
    <source>
        <dbReference type="ARBA" id="ARBA00007362"/>
    </source>
</evidence>
<evidence type="ECO:0000256" key="3">
    <source>
        <dbReference type="ARBA" id="ARBA00022475"/>
    </source>
</evidence>
<name>A0A1H3FGT8_EUBBA</name>
<dbReference type="InterPro" id="IPR051258">
    <property type="entry name" value="Diverse_Substrate_Transporter"/>
</dbReference>
<keyword evidence="5 7" id="KW-1133">Transmembrane helix</keyword>
<feature type="transmembrane region" description="Helical" evidence="7">
    <location>
        <begin position="278"/>
        <end position="294"/>
    </location>
</feature>
<evidence type="ECO:0000256" key="4">
    <source>
        <dbReference type="ARBA" id="ARBA00022692"/>
    </source>
</evidence>
<dbReference type="Pfam" id="PF00892">
    <property type="entry name" value="EamA"/>
    <property type="match status" value="2"/>
</dbReference>
<feature type="transmembrane region" description="Helical" evidence="7">
    <location>
        <begin position="190"/>
        <end position="212"/>
    </location>
</feature>
<keyword evidence="10" id="KW-1185">Reference proteome</keyword>
<evidence type="ECO:0000259" key="8">
    <source>
        <dbReference type="Pfam" id="PF00892"/>
    </source>
</evidence>
<dbReference type="InterPro" id="IPR000620">
    <property type="entry name" value="EamA_dom"/>
</dbReference>
<feature type="transmembrane region" description="Helical" evidence="7">
    <location>
        <begin position="108"/>
        <end position="129"/>
    </location>
</feature>
<evidence type="ECO:0000313" key="10">
    <source>
        <dbReference type="Proteomes" id="UP000199652"/>
    </source>
</evidence>
<dbReference type="Proteomes" id="UP000199652">
    <property type="component" value="Unassembled WGS sequence"/>
</dbReference>
<dbReference type="RefSeq" id="WP_090245127.1">
    <property type="nucleotide sequence ID" value="NZ_FNOU01000010.1"/>
</dbReference>
<evidence type="ECO:0000256" key="5">
    <source>
        <dbReference type="ARBA" id="ARBA00022989"/>
    </source>
</evidence>
<keyword evidence="3" id="KW-1003">Cell membrane</keyword>
<feature type="transmembrane region" description="Helical" evidence="7">
    <location>
        <begin position="218"/>
        <end position="241"/>
    </location>
</feature>
<dbReference type="STRING" id="1528.SAMN04488579_11062"/>
<feature type="transmembrane region" description="Helical" evidence="7">
    <location>
        <begin position="83"/>
        <end position="102"/>
    </location>
</feature>
<dbReference type="EMBL" id="FNOU01000010">
    <property type="protein sequence ID" value="SDX90176.1"/>
    <property type="molecule type" value="Genomic_DNA"/>
</dbReference>
<comment type="subcellular location">
    <subcellularLocation>
        <location evidence="1">Cell membrane</location>
        <topology evidence="1">Multi-pass membrane protein</topology>
    </subcellularLocation>
</comment>
<gene>
    <name evidence="9" type="ORF">SAMN04488579_11062</name>
</gene>
<feature type="transmembrane region" description="Helical" evidence="7">
    <location>
        <begin position="159"/>
        <end position="178"/>
    </location>
</feature>
<evidence type="ECO:0000256" key="7">
    <source>
        <dbReference type="SAM" id="Phobius"/>
    </source>
</evidence>
<dbReference type="InterPro" id="IPR037185">
    <property type="entry name" value="EmrE-like"/>
</dbReference>
<keyword evidence="4 7" id="KW-0812">Transmembrane</keyword>
<evidence type="ECO:0000313" key="9">
    <source>
        <dbReference type="EMBL" id="SDX90176.1"/>
    </source>
</evidence>
<sequence length="298" mass="31171">MNSIDHRLSATNSKALGFALLAAFLYAISTPFSKVLLNTISPTMLAAFLYLGAGMGMAVLGSIRKLVGLGHQEERLTRKEMPAILAMIGLDIAAPILLMLGLKLTNAATVALLNNFEIVATAVLALVFFHEGIPRGLWAGIGLITLASLLLSAEDAGGICLNPGALLVLLACCCWGLENNCTRVLSWKDPLQIVMVKGFGSGIGAFVIALSIGDAFPALSIIPLMLLLGFVAYGLSIFCYVSAQRDLGAARTSACYAIAPFVSAGLSLILFADVPGPSFFIALGLMVMGTFLATKKTS</sequence>
<feature type="domain" description="EamA" evidence="8">
    <location>
        <begin position="15"/>
        <end position="152"/>
    </location>
</feature>
<organism evidence="9 10">
    <name type="scientific">Eubacterium barkeri</name>
    <name type="common">Clostridium barkeri</name>
    <dbReference type="NCBI Taxonomy" id="1528"/>
    <lineage>
        <taxon>Bacteria</taxon>
        <taxon>Bacillati</taxon>
        <taxon>Bacillota</taxon>
        <taxon>Clostridia</taxon>
        <taxon>Eubacteriales</taxon>
        <taxon>Eubacteriaceae</taxon>
        <taxon>Eubacterium</taxon>
    </lineage>
</organism>
<feature type="domain" description="EamA" evidence="8">
    <location>
        <begin position="163"/>
        <end position="293"/>
    </location>
</feature>
<comment type="similarity">
    <text evidence="2">Belongs to the EamA transporter family.</text>
</comment>
<protein>
    <submittedName>
        <fullName evidence="9">Uncharacterized membrane protein</fullName>
    </submittedName>
</protein>
<evidence type="ECO:0000256" key="6">
    <source>
        <dbReference type="ARBA" id="ARBA00023136"/>
    </source>
</evidence>
<reference evidence="10" key="1">
    <citation type="submission" date="2016-10" db="EMBL/GenBank/DDBJ databases">
        <authorList>
            <person name="Varghese N."/>
            <person name="Submissions S."/>
        </authorList>
    </citation>
    <scope>NUCLEOTIDE SEQUENCE [LARGE SCALE GENOMIC DNA]</scope>
    <source>
        <strain evidence="10">VPI 5359</strain>
    </source>
</reference>
<feature type="transmembrane region" description="Helical" evidence="7">
    <location>
        <begin position="45"/>
        <end position="63"/>
    </location>
</feature>
<feature type="transmembrane region" description="Helical" evidence="7">
    <location>
        <begin position="136"/>
        <end position="153"/>
    </location>
</feature>
<dbReference type="PANTHER" id="PTHR42920">
    <property type="entry name" value="OS03G0707200 PROTEIN-RELATED"/>
    <property type="match status" value="1"/>
</dbReference>
<dbReference type="AlphaFoldDB" id="A0A1H3FGT8"/>
<feature type="transmembrane region" description="Helical" evidence="7">
    <location>
        <begin position="253"/>
        <end position="272"/>
    </location>
</feature>
<keyword evidence="6 7" id="KW-0472">Membrane</keyword>
<dbReference type="PANTHER" id="PTHR42920:SF11">
    <property type="entry name" value="INNER MEMBRANE PROTEIN YTFF"/>
    <property type="match status" value="1"/>
</dbReference>
<dbReference type="OrthoDB" id="9794287at2"/>
<dbReference type="SUPFAM" id="SSF103481">
    <property type="entry name" value="Multidrug resistance efflux transporter EmrE"/>
    <property type="match status" value="2"/>
</dbReference>
<dbReference type="GO" id="GO:0005886">
    <property type="term" value="C:plasma membrane"/>
    <property type="evidence" value="ECO:0007669"/>
    <property type="project" value="UniProtKB-SubCell"/>
</dbReference>
<proteinExistence type="inferred from homology"/>
<evidence type="ECO:0000256" key="1">
    <source>
        <dbReference type="ARBA" id="ARBA00004651"/>
    </source>
</evidence>
<accession>A0A1H3FGT8</accession>